<dbReference type="OrthoDB" id="3365399at2759"/>
<dbReference type="STRING" id="655863.F0XNF0"/>
<dbReference type="GeneID" id="25974934"/>
<dbReference type="AlphaFoldDB" id="F0XNF0"/>
<comment type="subcellular location">
    <subcellularLocation>
        <location evidence="1">Membrane</location>
        <topology evidence="1">Multi-pass membrane protein</topology>
    </subcellularLocation>
</comment>
<feature type="compositionally biased region" description="Basic and acidic residues" evidence="5">
    <location>
        <begin position="1"/>
        <end position="22"/>
    </location>
</feature>
<feature type="transmembrane region" description="Helical" evidence="6">
    <location>
        <begin position="399"/>
        <end position="420"/>
    </location>
</feature>
<dbReference type="GO" id="GO:0022857">
    <property type="term" value="F:transmembrane transporter activity"/>
    <property type="evidence" value="ECO:0007669"/>
    <property type="project" value="InterPro"/>
</dbReference>
<dbReference type="InterPro" id="IPR011701">
    <property type="entry name" value="MFS"/>
</dbReference>
<dbReference type="Gene3D" id="1.20.1250.20">
    <property type="entry name" value="MFS general substrate transporter like domains"/>
    <property type="match status" value="1"/>
</dbReference>
<evidence type="ECO:0000313" key="8">
    <source>
        <dbReference type="Proteomes" id="UP000007796"/>
    </source>
</evidence>
<feature type="transmembrane region" description="Helical" evidence="6">
    <location>
        <begin position="219"/>
        <end position="238"/>
    </location>
</feature>
<dbReference type="Proteomes" id="UP000007796">
    <property type="component" value="Unassembled WGS sequence"/>
</dbReference>
<evidence type="ECO:0000313" key="7">
    <source>
        <dbReference type="EMBL" id="EFX00914.1"/>
    </source>
</evidence>
<dbReference type="PANTHER" id="PTHR23502:SF12">
    <property type="entry name" value="MULTIDRUG TRANSPORTER, PUTATIVE (AFU_ORTHOLOGUE AFUA_1G06440)-RELATED"/>
    <property type="match status" value="1"/>
</dbReference>
<feature type="transmembrane region" description="Helical" evidence="6">
    <location>
        <begin position="432"/>
        <end position="455"/>
    </location>
</feature>
<feature type="transmembrane region" description="Helical" evidence="6">
    <location>
        <begin position="155"/>
        <end position="175"/>
    </location>
</feature>
<evidence type="ECO:0000256" key="5">
    <source>
        <dbReference type="SAM" id="MobiDB-lite"/>
    </source>
</evidence>
<evidence type="ECO:0000256" key="2">
    <source>
        <dbReference type="ARBA" id="ARBA00022692"/>
    </source>
</evidence>
<organism evidence="8">
    <name type="scientific">Grosmannia clavigera (strain kw1407 / UAMH 11150)</name>
    <name type="common">Blue stain fungus</name>
    <name type="synonym">Graphiocladiella clavigera</name>
    <dbReference type="NCBI Taxonomy" id="655863"/>
    <lineage>
        <taxon>Eukaryota</taxon>
        <taxon>Fungi</taxon>
        <taxon>Dikarya</taxon>
        <taxon>Ascomycota</taxon>
        <taxon>Pezizomycotina</taxon>
        <taxon>Sordariomycetes</taxon>
        <taxon>Sordariomycetidae</taxon>
        <taxon>Ophiostomatales</taxon>
        <taxon>Ophiostomataceae</taxon>
        <taxon>Leptographium</taxon>
    </lineage>
</organism>
<sequence length="567" mass="62354">MDGFSFKETEKGQAACRADRCDSLPPDSLKVDQERLRTSSESLRGHETDDSDPLEPLELALTPNLETQDEIDARVPISHIGTASSVGSSASRPPSYEVIFGEGDLDNPRNWPSWYRYWLILCVSYTTWVVVVYSTSYTSAIPGLMKAFNESSETVTTLGVTSALFGAALVSNSPATVVDISSEEYRAFYISLVSIAPLNGPVTGPVIGGFVFEYLGWRWDSWIVLILAGVAIALMFTVKETYAPVVLKAKAARIRKETGDDRYWCRYDQKISIPHLLKINMSRPFILSFTEPILWFFNIWISVVYGILYLCFVAYPIVFRKHRGWSAGTAGLAFVGMGTGTMLAIVSEPICRKFINKHRKDPETGRAPPEASARVLIIGAVLTPVGQLVFSWTCLPTTIHWAIPIVFGIPFGAGNTLTFIYGSNYLAGSYGIYAASALAGNTVMRSIFGATLPLAGPSMYAKMSPQWAGTFLGLLEVCLIPIPIVFLRYGERIRGRSRVIRQMREDNTKNENKRVKEMARVQRKEKEADVAAAVKLGDGSGPLEAVGARDIEKGVDVQPVIAVIGEK</sequence>
<dbReference type="EMBL" id="GL629795">
    <property type="protein sequence ID" value="EFX00914.1"/>
    <property type="molecule type" value="Genomic_DNA"/>
</dbReference>
<feature type="transmembrane region" description="Helical" evidence="6">
    <location>
        <begin position="467"/>
        <end position="489"/>
    </location>
</feature>
<dbReference type="GO" id="GO:0005886">
    <property type="term" value="C:plasma membrane"/>
    <property type="evidence" value="ECO:0007669"/>
    <property type="project" value="TreeGrafter"/>
</dbReference>
<feature type="transmembrane region" description="Helical" evidence="6">
    <location>
        <begin position="187"/>
        <end position="207"/>
    </location>
</feature>
<dbReference type="RefSeq" id="XP_014170396.1">
    <property type="nucleotide sequence ID" value="XM_014314921.1"/>
</dbReference>
<feature type="region of interest" description="Disordered" evidence="5">
    <location>
        <begin position="1"/>
        <end position="56"/>
    </location>
</feature>
<keyword evidence="3 6" id="KW-1133">Transmembrane helix</keyword>
<evidence type="ECO:0000256" key="1">
    <source>
        <dbReference type="ARBA" id="ARBA00004141"/>
    </source>
</evidence>
<proteinExistence type="predicted"/>
<feature type="transmembrane region" description="Helical" evidence="6">
    <location>
        <begin position="293"/>
        <end position="318"/>
    </location>
</feature>
<dbReference type="PANTHER" id="PTHR23502">
    <property type="entry name" value="MAJOR FACILITATOR SUPERFAMILY"/>
    <property type="match status" value="1"/>
</dbReference>
<keyword evidence="8" id="KW-1185">Reference proteome</keyword>
<dbReference type="InParanoid" id="F0XNF0"/>
<keyword evidence="2 6" id="KW-0812">Transmembrane</keyword>
<dbReference type="SUPFAM" id="SSF103473">
    <property type="entry name" value="MFS general substrate transporter"/>
    <property type="match status" value="1"/>
</dbReference>
<dbReference type="Pfam" id="PF07690">
    <property type="entry name" value="MFS_1"/>
    <property type="match status" value="1"/>
</dbReference>
<feature type="transmembrane region" description="Helical" evidence="6">
    <location>
        <begin position="371"/>
        <end position="393"/>
    </location>
</feature>
<evidence type="ECO:0000256" key="6">
    <source>
        <dbReference type="SAM" id="Phobius"/>
    </source>
</evidence>
<feature type="transmembrane region" description="Helical" evidence="6">
    <location>
        <begin position="117"/>
        <end position="135"/>
    </location>
</feature>
<evidence type="ECO:0000256" key="4">
    <source>
        <dbReference type="ARBA" id="ARBA00023136"/>
    </source>
</evidence>
<dbReference type="HOGENOM" id="CLU_008455_11_6_1"/>
<accession>F0XNF0</accession>
<keyword evidence="4 6" id="KW-0472">Membrane</keyword>
<dbReference type="eggNOG" id="KOG0255">
    <property type="taxonomic scope" value="Eukaryota"/>
</dbReference>
<name>F0XNF0_GROCL</name>
<protein>
    <submittedName>
        <fullName evidence="7">Major facilitator superfamily transporter multidrug resistance</fullName>
    </submittedName>
</protein>
<reference evidence="7 8" key="1">
    <citation type="journal article" date="2011" name="Proc. Natl. Acad. Sci. U.S.A.">
        <title>Genome and transcriptome analyses of the mountain pine beetle-fungal symbiont Grosmannia clavigera, a lodgepole pine pathogen.</title>
        <authorList>
            <person name="DiGuistini S."/>
            <person name="Wang Y."/>
            <person name="Liao N.Y."/>
            <person name="Taylor G."/>
            <person name="Tanguay P."/>
            <person name="Feau N."/>
            <person name="Henrissat B."/>
            <person name="Chan S.K."/>
            <person name="Hesse-Orce U."/>
            <person name="Alamouti S.M."/>
            <person name="Tsui C.K.M."/>
            <person name="Docking R.T."/>
            <person name="Levasseur A."/>
            <person name="Haridas S."/>
            <person name="Robertson G."/>
            <person name="Birol I."/>
            <person name="Holt R.A."/>
            <person name="Marra M.A."/>
            <person name="Hamelin R.C."/>
            <person name="Hirst M."/>
            <person name="Jones S.J.M."/>
            <person name="Bohlmann J."/>
            <person name="Breuil C."/>
        </authorList>
    </citation>
    <scope>NUCLEOTIDE SEQUENCE [LARGE SCALE GENOMIC DNA]</scope>
    <source>
        <strain evidence="8">kw1407 / UAMH 11150</strain>
    </source>
</reference>
<feature type="compositionally biased region" description="Basic and acidic residues" evidence="5">
    <location>
        <begin position="29"/>
        <end position="48"/>
    </location>
</feature>
<gene>
    <name evidence="7" type="ORF">CMQ_1995</name>
</gene>
<dbReference type="InterPro" id="IPR036259">
    <property type="entry name" value="MFS_trans_sf"/>
</dbReference>
<evidence type="ECO:0000256" key="3">
    <source>
        <dbReference type="ARBA" id="ARBA00022989"/>
    </source>
</evidence>
<feature type="transmembrane region" description="Helical" evidence="6">
    <location>
        <begin position="330"/>
        <end position="350"/>
    </location>
</feature>